<evidence type="ECO:0000313" key="2">
    <source>
        <dbReference type="EMBL" id="MFD2158563.1"/>
    </source>
</evidence>
<dbReference type="EMBL" id="JBHUJB010000028">
    <property type="protein sequence ID" value="MFD2158563.1"/>
    <property type="molecule type" value="Genomic_DNA"/>
</dbReference>
<feature type="compositionally biased region" description="Basic and acidic residues" evidence="1">
    <location>
        <begin position="41"/>
        <end position="55"/>
    </location>
</feature>
<organism evidence="2 3">
    <name type="scientific">Rubritalea tangerina</name>
    <dbReference type="NCBI Taxonomy" id="430798"/>
    <lineage>
        <taxon>Bacteria</taxon>
        <taxon>Pseudomonadati</taxon>
        <taxon>Verrucomicrobiota</taxon>
        <taxon>Verrucomicrobiia</taxon>
        <taxon>Verrucomicrobiales</taxon>
        <taxon>Rubritaleaceae</taxon>
        <taxon>Rubritalea</taxon>
    </lineage>
</organism>
<comment type="caution">
    <text evidence="2">The sequence shown here is derived from an EMBL/GenBank/DDBJ whole genome shotgun (WGS) entry which is preliminary data.</text>
</comment>
<protein>
    <submittedName>
        <fullName evidence="2">YdjY domain-containing protein</fullName>
    </submittedName>
</protein>
<proteinExistence type="predicted"/>
<feature type="compositionally biased region" description="Polar residues" evidence="1">
    <location>
        <begin position="56"/>
        <end position="66"/>
    </location>
</feature>
<dbReference type="InterPro" id="IPR047750">
    <property type="entry name" value="YdjY-like"/>
</dbReference>
<accession>A0ABW4Z988</accession>
<dbReference type="NCBIfam" id="NF040466">
    <property type="entry name" value="ydjY_domain"/>
    <property type="match status" value="1"/>
</dbReference>
<reference evidence="3" key="1">
    <citation type="journal article" date="2019" name="Int. J. Syst. Evol. Microbiol.">
        <title>The Global Catalogue of Microorganisms (GCM) 10K type strain sequencing project: providing services to taxonomists for standard genome sequencing and annotation.</title>
        <authorList>
            <consortium name="The Broad Institute Genomics Platform"/>
            <consortium name="The Broad Institute Genome Sequencing Center for Infectious Disease"/>
            <person name="Wu L."/>
            <person name="Ma J."/>
        </authorList>
    </citation>
    <scope>NUCLEOTIDE SEQUENCE [LARGE SCALE GENOMIC DNA]</scope>
    <source>
        <strain evidence="3">CCUG 57942</strain>
    </source>
</reference>
<gene>
    <name evidence="2" type="ORF">ACFSW8_06615</name>
</gene>
<evidence type="ECO:0000313" key="3">
    <source>
        <dbReference type="Proteomes" id="UP001597389"/>
    </source>
</evidence>
<keyword evidence="3" id="KW-1185">Reference proteome</keyword>
<name>A0ABW4Z988_9BACT</name>
<dbReference type="Proteomes" id="UP001597389">
    <property type="component" value="Unassembled WGS sequence"/>
</dbReference>
<evidence type="ECO:0000256" key="1">
    <source>
        <dbReference type="SAM" id="MobiDB-lite"/>
    </source>
</evidence>
<sequence>MYTRESRTLKLQRSSLCVLVYILLFLLSTLLASEEILAEESSSRDRNLSENKEQSEGISNNRLSGGMLTNSGKYSAQYAQINEVGAKVEASPQPKVEVLGEGRLRIGEVHLDKHKRTIMFPAKVNMVDGVVEYLLVSEQGKVHESVFTTVACPRDVHVACLLLGVQGVSAELWPDGFLSIAPENQVRIEVSWKSNGPIKKLPISKSVVRACSPDKSKEAKVCLADGAWLYSGSYLRKGAFAAQVEGSVIAIIADRAALVNGLRPNNDDDSLFTVNRHSLPRRYYPVRITLTMPSSQ</sequence>
<feature type="region of interest" description="Disordered" evidence="1">
    <location>
        <begin position="41"/>
        <end position="66"/>
    </location>
</feature>